<evidence type="ECO:0000313" key="3">
    <source>
        <dbReference type="Proteomes" id="UP000823863"/>
    </source>
</evidence>
<accession>A0A9D2TFH5</accession>
<dbReference type="AlphaFoldDB" id="A0A9D2TFH5"/>
<dbReference type="Pfam" id="PF07963">
    <property type="entry name" value="N_methyl"/>
    <property type="match status" value="1"/>
</dbReference>
<dbReference type="EMBL" id="DWWB01000089">
    <property type="protein sequence ID" value="HJC68019.1"/>
    <property type="molecule type" value="Genomic_DNA"/>
</dbReference>
<organism evidence="2 3">
    <name type="scientific">Candidatus Enterocloster excrementigallinarum</name>
    <dbReference type="NCBI Taxonomy" id="2838558"/>
    <lineage>
        <taxon>Bacteria</taxon>
        <taxon>Bacillati</taxon>
        <taxon>Bacillota</taxon>
        <taxon>Clostridia</taxon>
        <taxon>Lachnospirales</taxon>
        <taxon>Lachnospiraceae</taxon>
        <taxon>Enterocloster</taxon>
    </lineage>
</organism>
<gene>
    <name evidence="2" type="ORF">H9931_15135</name>
</gene>
<dbReference type="NCBIfam" id="TIGR02532">
    <property type="entry name" value="IV_pilin_GFxxxE"/>
    <property type="match status" value="1"/>
</dbReference>
<protein>
    <submittedName>
        <fullName evidence="2">Prepilin-type N-terminal cleavage/methylation domain-containing protein</fullName>
    </submittedName>
</protein>
<reference evidence="2" key="2">
    <citation type="submission" date="2021-04" db="EMBL/GenBank/DDBJ databases">
        <authorList>
            <person name="Gilroy R."/>
        </authorList>
    </citation>
    <scope>NUCLEOTIDE SEQUENCE</scope>
    <source>
        <strain evidence="2">CHK198-12963</strain>
    </source>
</reference>
<feature type="transmembrane region" description="Helical" evidence="1">
    <location>
        <begin position="32"/>
        <end position="53"/>
    </location>
</feature>
<evidence type="ECO:0000256" key="1">
    <source>
        <dbReference type="SAM" id="Phobius"/>
    </source>
</evidence>
<keyword evidence="1" id="KW-1133">Transmembrane helix</keyword>
<name>A0A9D2TFH5_9FIRM</name>
<evidence type="ECO:0000313" key="2">
    <source>
        <dbReference type="EMBL" id="HJC68019.1"/>
    </source>
</evidence>
<reference evidence="2" key="1">
    <citation type="journal article" date="2021" name="PeerJ">
        <title>Extensive microbial diversity within the chicken gut microbiome revealed by metagenomics and culture.</title>
        <authorList>
            <person name="Gilroy R."/>
            <person name="Ravi A."/>
            <person name="Getino M."/>
            <person name="Pursley I."/>
            <person name="Horton D.L."/>
            <person name="Alikhan N.F."/>
            <person name="Baker D."/>
            <person name="Gharbi K."/>
            <person name="Hall N."/>
            <person name="Watson M."/>
            <person name="Adriaenssens E.M."/>
            <person name="Foster-Nyarko E."/>
            <person name="Jarju S."/>
            <person name="Secka A."/>
            <person name="Antonio M."/>
            <person name="Oren A."/>
            <person name="Chaudhuri R.R."/>
            <person name="La Ragione R."/>
            <person name="Hildebrand F."/>
            <person name="Pallen M.J."/>
        </authorList>
    </citation>
    <scope>NUCLEOTIDE SEQUENCE</scope>
    <source>
        <strain evidence="2">CHK198-12963</strain>
    </source>
</reference>
<dbReference type="InterPro" id="IPR012902">
    <property type="entry name" value="N_methyl_site"/>
</dbReference>
<keyword evidence="1" id="KW-0812">Transmembrane</keyword>
<sequence>MRYGRRKREVRGRYGITGHDPKKRFSSSFAGGYTMVEMVVAAAIFSLAATGAYRMAEGQMESFQNQWQKEQAWELCAAAYMEIQNQIQNAVQFQPAGRNQEILCFLDEKTGQWKHLRADDLSAADDGMIRIQLDFSDTTEEQLKGEIRAVRGFQTEEILAVRNLTVSVGGYYE</sequence>
<proteinExistence type="predicted"/>
<keyword evidence="1" id="KW-0472">Membrane</keyword>
<dbReference type="Proteomes" id="UP000823863">
    <property type="component" value="Unassembled WGS sequence"/>
</dbReference>
<comment type="caution">
    <text evidence="2">The sequence shown here is derived from an EMBL/GenBank/DDBJ whole genome shotgun (WGS) entry which is preliminary data.</text>
</comment>